<evidence type="ECO:0000256" key="5">
    <source>
        <dbReference type="ARBA" id="ARBA00022763"/>
    </source>
</evidence>
<evidence type="ECO:0000313" key="21">
    <source>
        <dbReference type="Proteomes" id="UP001500074"/>
    </source>
</evidence>
<keyword evidence="3 13" id="KW-0963">Cytoplasm</keyword>
<evidence type="ECO:0000259" key="19">
    <source>
        <dbReference type="PROSITE" id="PS51194"/>
    </source>
</evidence>
<comment type="subunit">
    <text evidence="11 13 14">Forms a heterotetramer with UvrA during the search for lesions. Interacts with UvrC in an incision complex.</text>
</comment>
<dbReference type="Pfam" id="PF12344">
    <property type="entry name" value="UvrB"/>
    <property type="match status" value="1"/>
</dbReference>
<dbReference type="InterPro" id="IPR027417">
    <property type="entry name" value="P-loop_NTPase"/>
</dbReference>
<dbReference type="InterPro" id="IPR024759">
    <property type="entry name" value="UvrB_YAD/RRR_dom"/>
</dbReference>
<sequence>MSKPFRIQSRYRPAGDQPTAIEGLVKGLEAGLAHQTLLGVTGSGKTFTMANVVERLQRPTIVLAPNKTLAAQLYGEFKSFLPDNAVEYFVSYYDYYQPEAYVPSSDTFIEKDASINDHIEQMRLSATKALLERRDSLIVASVSAIYGLGDPDQYLKMRLHFNRGEQIDQRAFLRRLAELQYTRNDMDFRRGTYRVRGDVIDVFPADSEEEAVRIELFDDEIETISLFDPLTGEMRGKLPRMTIYPKSHYVTPRETILAAADRIKAELAERLEWLRNHDKLVEAQRLEQRTLYDLEMMHELGYCNGIENYSRYLSGRQPGEPPPTFFDYLPPDAILFIDESHVSVPQVGGMYKGDRSRKETLVEYGFRLPSALDNRPMTFDEWERICPQTVFVSATPGPYEAKHAGQVVEQVVRPTGLVDPEIEVRPASTQVDDLLSEIRLRTEVGERVLVTTLTKRMAEDLTEYLDEHDIRVRYLHSDIDTVERVEILRDLRLGKFDVLVGINLLREGLDIPEVSLVAILDADKEGFLRAERSLIQTIGRAARNANGKAILYGDRVTDSMRRAIDETERRRNKQIAHNEAHGIVPRTVTKSVADIMEGAQTPGKKGSRRKGERKVAEGPGEYGIEALRNLTVPELTREIAKIEDAMHEAAHNLEFEEAARLRDRVQTLNARLIELK</sequence>
<dbReference type="Pfam" id="PF02151">
    <property type="entry name" value="UVR"/>
    <property type="match status" value="1"/>
</dbReference>
<comment type="caution">
    <text evidence="20">The sequence shown here is derived from an EMBL/GenBank/DDBJ whole genome shotgun (WGS) entry which is preliminary data.</text>
</comment>
<feature type="short sequence motif" description="Beta-hairpin" evidence="13">
    <location>
        <begin position="92"/>
        <end position="115"/>
    </location>
</feature>
<feature type="binding site" evidence="13">
    <location>
        <begin position="39"/>
        <end position="46"/>
    </location>
    <ligand>
        <name>ATP</name>
        <dbReference type="ChEBI" id="CHEBI:30616"/>
    </ligand>
</feature>
<feature type="domain" description="Helicase ATP-binding" evidence="18">
    <location>
        <begin position="26"/>
        <end position="157"/>
    </location>
</feature>
<accession>A0ABP9RIT8</accession>
<dbReference type="InterPro" id="IPR041471">
    <property type="entry name" value="UvrB_inter"/>
</dbReference>
<keyword evidence="10 13" id="KW-0742">SOS response</keyword>
<comment type="domain">
    <text evidence="13">The beta-hairpin motif is involved in DNA binding.</text>
</comment>
<evidence type="ECO:0000256" key="6">
    <source>
        <dbReference type="ARBA" id="ARBA00022769"/>
    </source>
</evidence>
<dbReference type="CDD" id="cd17916">
    <property type="entry name" value="DEXHc_UvrB"/>
    <property type="match status" value="1"/>
</dbReference>
<dbReference type="PANTHER" id="PTHR24029">
    <property type="entry name" value="UVRABC SYSTEM PROTEIN B"/>
    <property type="match status" value="1"/>
</dbReference>
<proteinExistence type="inferred from homology"/>
<evidence type="ECO:0000256" key="12">
    <source>
        <dbReference type="ARBA" id="ARBA00029504"/>
    </source>
</evidence>
<dbReference type="Pfam" id="PF04851">
    <property type="entry name" value="ResIII"/>
    <property type="match status" value="1"/>
</dbReference>
<keyword evidence="8 13" id="KW-0267">Excision nuclease</keyword>
<dbReference type="Gene3D" id="6.10.140.240">
    <property type="match status" value="1"/>
</dbReference>
<dbReference type="InterPro" id="IPR014001">
    <property type="entry name" value="Helicase_ATP-bd"/>
</dbReference>
<keyword evidence="4 13" id="KW-0547">Nucleotide-binding</keyword>
<reference evidence="21" key="1">
    <citation type="journal article" date="2019" name="Int. J. Syst. Evol. Microbiol.">
        <title>The Global Catalogue of Microorganisms (GCM) 10K type strain sequencing project: providing services to taxonomists for standard genome sequencing and annotation.</title>
        <authorList>
            <consortium name="The Broad Institute Genomics Platform"/>
            <consortium name="The Broad Institute Genome Sequencing Center for Infectious Disease"/>
            <person name="Wu L."/>
            <person name="Ma J."/>
        </authorList>
    </citation>
    <scope>NUCLEOTIDE SEQUENCE [LARGE SCALE GENOMIC DNA]</scope>
    <source>
        <strain evidence="21">JCM 18472</strain>
    </source>
</reference>
<dbReference type="SMART" id="SM00487">
    <property type="entry name" value="DEXDc"/>
    <property type="match status" value="1"/>
</dbReference>
<evidence type="ECO:0000256" key="2">
    <source>
        <dbReference type="ARBA" id="ARBA00008533"/>
    </source>
</evidence>
<evidence type="ECO:0000256" key="9">
    <source>
        <dbReference type="ARBA" id="ARBA00023204"/>
    </source>
</evidence>
<dbReference type="PROSITE" id="PS51194">
    <property type="entry name" value="HELICASE_CTER"/>
    <property type="match status" value="1"/>
</dbReference>
<comment type="similarity">
    <text evidence="2 13 14">Belongs to the UvrB family.</text>
</comment>
<dbReference type="Pfam" id="PF17757">
    <property type="entry name" value="UvrB_inter"/>
    <property type="match status" value="1"/>
</dbReference>
<feature type="domain" description="UVR" evidence="17">
    <location>
        <begin position="636"/>
        <end position="671"/>
    </location>
</feature>
<evidence type="ECO:0000256" key="8">
    <source>
        <dbReference type="ARBA" id="ARBA00022881"/>
    </source>
</evidence>
<feature type="domain" description="Helicase C-terminal" evidence="19">
    <location>
        <begin position="430"/>
        <end position="583"/>
    </location>
</feature>
<dbReference type="EMBL" id="BAABKI010000028">
    <property type="protein sequence ID" value="GAA5178514.1"/>
    <property type="molecule type" value="Genomic_DNA"/>
</dbReference>
<dbReference type="CDD" id="cd18790">
    <property type="entry name" value="SF2_C_UvrB"/>
    <property type="match status" value="1"/>
</dbReference>
<dbReference type="PROSITE" id="PS50151">
    <property type="entry name" value="UVR"/>
    <property type="match status" value="1"/>
</dbReference>
<dbReference type="InterPro" id="IPR036876">
    <property type="entry name" value="UVR_dom_sf"/>
</dbReference>
<evidence type="ECO:0000256" key="7">
    <source>
        <dbReference type="ARBA" id="ARBA00022840"/>
    </source>
</evidence>
<gene>
    <name evidence="13 20" type="primary">uvrB</name>
    <name evidence="20" type="ORF">GCM10023342_29200</name>
</gene>
<comment type="subcellular location">
    <subcellularLocation>
        <location evidence="1 13 14">Cytoplasm</location>
    </subcellularLocation>
</comment>
<evidence type="ECO:0000256" key="15">
    <source>
        <dbReference type="SAM" id="Coils"/>
    </source>
</evidence>
<name>A0ABP9RIT8_9GAMM</name>
<feature type="region of interest" description="Disordered" evidence="16">
    <location>
        <begin position="599"/>
        <end position="618"/>
    </location>
</feature>
<dbReference type="InterPro" id="IPR006935">
    <property type="entry name" value="Helicase/UvrB_N"/>
</dbReference>
<keyword evidence="5 13" id="KW-0227">DNA damage</keyword>
<dbReference type="NCBIfam" id="TIGR00631">
    <property type="entry name" value="uvrb"/>
    <property type="match status" value="1"/>
</dbReference>
<evidence type="ECO:0000256" key="16">
    <source>
        <dbReference type="SAM" id="MobiDB-lite"/>
    </source>
</evidence>
<dbReference type="InterPro" id="IPR001650">
    <property type="entry name" value="Helicase_C-like"/>
</dbReference>
<comment type="function">
    <text evidence="13">The UvrABC repair system catalyzes the recognition and processing of DNA lesions. A damage recognition complex composed of 2 UvrA and 2 UvrB subunits scans DNA for abnormalities. Upon binding of the UvrA(2)B(2) complex to a putative damaged site, the DNA wraps around one UvrB monomer. DNA wrap is dependent on ATP binding by UvrB and probably causes local melting of the DNA helix, facilitating insertion of UvrB beta-hairpin between the DNA strands. Then UvrB probes one DNA strand for the presence of a lesion. If a lesion is found the UvrA subunits dissociate and the UvrB-DNA preincision complex is formed. This complex is subsequently bound by UvrC and the second UvrB is released. If no lesion is found, the DNA wraps around the other UvrB subunit that will check the other stand for damage.</text>
</comment>
<dbReference type="HAMAP" id="MF_00204">
    <property type="entry name" value="UvrB"/>
    <property type="match status" value="1"/>
</dbReference>
<dbReference type="InterPro" id="IPR004807">
    <property type="entry name" value="UvrB"/>
</dbReference>
<evidence type="ECO:0000256" key="11">
    <source>
        <dbReference type="ARBA" id="ARBA00026033"/>
    </source>
</evidence>
<evidence type="ECO:0000313" key="20">
    <source>
        <dbReference type="EMBL" id="GAA5178514.1"/>
    </source>
</evidence>
<feature type="coiled-coil region" evidence="15">
    <location>
        <begin position="632"/>
        <end position="659"/>
    </location>
</feature>
<keyword evidence="21" id="KW-1185">Reference proteome</keyword>
<dbReference type="PROSITE" id="PS51192">
    <property type="entry name" value="HELICASE_ATP_BIND_1"/>
    <property type="match status" value="1"/>
</dbReference>
<evidence type="ECO:0000256" key="4">
    <source>
        <dbReference type="ARBA" id="ARBA00022741"/>
    </source>
</evidence>
<evidence type="ECO:0000256" key="1">
    <source>
        <dbReference type="ARBA" id="ARBA00004496"/>
    </source>
</evidence>
<dbReference type="Gene3D" id="4.10.860.10">
    <property type="entry name" value="UVR domain"/>
    <property type="match status" value="1"/>
</dbReference>
<dbReference type="Pfam" id="PF00271">
    <property type="entry name" value="Helicase_C"/>
    <property type="match status" value="1"/>
</dbReference>
<dbReference type="RefSeq" id="WP_031383455.1">
    <property type="nucleotide sequence ID" value="NZ_BAABKI010000028.1"/>
</dbReference>
<dbReference type="NCBIfam" id="NF003673">
    <property type="entry name" value="PRK05298.1"/>
    <property type="match status" value="1"/>
</dbReference>
<protein>
    <recommendedName>
        <fullName evidence="12 13">UvrABC system protein B</fullName>
        <shortName evidence="13">Protein UvrB</shortName>
    </recommendedName>
    <alternativeName>
        <fullName evidence="13">Excinuclease ABC subunit B</fullName>
    </alternativeName>
</protein>
<keyword evidence="9 13" id="KW-0234">DNA repair</keyword>
<dbReference type="InterPro" id="IPR001943">
    <property type="entry name" value="UVR_dom"/>
</dbReference>
<dbReference type="Proteomes" id="UP001500074">
    <property type="component" value="Unassembled WGS sequence"/>
</dbReference>
<dbReference type="SMART" id="SM00490">
    <property type="entry name" value="HELICc"/>
    <property type="match status" value="1"/>
</dbReference>
<evidence type="ECO:0000256" key="3">
    <source>
        <dbReference type="ARBA" id="ARBA00022490"/>
    </source>
</evidence>
<organism evidence="20 21">
    <name type="scientific">Modicisalibacter zincidurans</name>
    <dbReference type="NCBI Taxonomy" id="1178777"/>
    <lineage>
        <taxon>Bacteria</taxon>
        <taxon>Pseudomonadati</taxon>
        <taxon>Pseudomonadota</taxon>
        <taxon>Gammaproteobacteria</taxon>
        <taxon>Oceanospirillales</taxon>
        <taxon>Halomonadaceae</taxon>
        <taxon>Modicisalibacter</taxon>
    </lineage>
</organism>
<dbReference type="SUPFAM" id="SSF46600">
    <property type="entry name" value="C-terminal UvrC-binding domain of UvrB"/>
    <property type="match status" value="1"/>
</dbReference>
<dbReference type="Gene3D" id="3.40.50.300">
    <property type="entry name" value="P-loop containing nucleotide triphosphate hydrolases"/>
    <property type="match status" value="3"/>
</dbReference>
<keyword evidence="6 13" id="KW-0228">DNA excision</keyword>
<evidence type="ECO:0000259" key="17">
    <source>
        <dbReference type="PROSITE" id="PS50151"/>
    </source>
</evidence>
<evidence type="ECO:0000259" key="18">
    <source>
        <dbReference type="PROSITE" id="PS51192"/>
    </source>
</evidence>
<dbReference type="SUPFAM" id="SSF52540">
    <property type="entry name" value="P-loop containing nucleoside triphosphate hydrolases"/>
    <property type="match status" value="2"/>
</dbReference>
<evidence type="ECO:0000256" key="13">
    <source>
        <dbReference type="HAMAP-Rule" id="MF_00204"/>
    </source>
</evidence>
<dbReference type="PANTHER" id="PTHR24029:SF0">
    <property type="entry name" value="UVRABC SYSTEM PROTEIN B"/>
    <property type="match status" value="1"/>
</dbReference>
<evidence type="ECO:0000256" key="14">
    <source>
        <dbReference type="RuleBase" id="RU003587"/>
    </source>
</evidence>
<keyword evidence="15" id="KW-0175">Coiled coil</keyword>
<keyword evidence="7 13" id="KW-0067">ATP-binding</keyword>
<evidence type="ECO:0000256" key="10">
    <source>
        <dbReference type="ARBA" id="ARBA00023236"/>
    </source>
</evidence>